<gene>
    <name evidence="1" type="ORF">S12H4_14788</name>
</gene>
<name>X1RU26_9ZZZZ</name>
<comment type="caution">
    <text evidence="1">The sequence shown here is derived from an EMBL/GenBank/DDBJ whole genome shotgun (WGS) entry which is preliminary data.</text>
</comment>
<evidence type="ECO:0000313" key="1">
    <source>
        <dbReference type="EMBL" id="GAI84267.1"/>
    </source>
</evidence>
<dbReference type="EMBL" id="BARW01007064">
    <property type="protein sequence ID" value="GAI84267.1"/>
    <property type="molecule type" value="Genomic_DNA"/>
</dbReference>
<accession>X1RU26</accession>
<organism evidence="1">
    <name type="scientific">marine sediment metagenome</name>
    <dbReference type="NCBI Taxonomy" id="412755"/>
    <lineage>
        <taxon>unclassified sequences</taxon>
        <taxon>metagenomes</taxon>
        <taxon>ecological metagenomes</taxon>
    </lineage>
</organism>
<proteinExistence type="predicted"/>
<reference evidence="1" key="1">
    <citation type="journal article" date="2014" name="Front. Microbiol.">
        <title>High frequency of phylogenetically diverse reductive dehalogenase-homologous genes in deep subseafloor sedimentary metagenomes.</title>
        <authorList>
            <person name="Kawai M."/>
            <person name="Futagami T."/>
            <person name="Toyoda A."/>
            <person name="Takaki Y."/>
            <person name="Nishi S."/>
            <person name="Hori S."/>
            <person name="Arai W."/>
            <person name="Tsubouchi T."/>
            <person name="Morono Y."/>
            <person name="Uchiyama I."/>
            <person name="Ito T."/>
            <person name="Fujiyama A."/>
            <person name="Inagaki F."/>
            <person name="Takami H."/>
        </authorList>
    </citation>
    <scope>NUCLEOTIDE SEQUENCE</scope>
    <source>
        <strain evidence="1">Expedition CK06-06</strain>
    </source>
</reference>
<dbReference type="AlphaFoldDB" id="X1RU26"/>
<protein>
    <submittedName>
        <fullName evidence="1">Uncharacterized protein</fullName>
    </submittedName>
</protein>
<sequence length="46" mass="5200">MHNGLVLLKEAKEIDNNQTEYLLNETKKLAKILGSSILTLKGKNKF</sequence>